<dbReference type="InterPro" id="IPR035979">
    <property type="entry name" value="RBD_domain_sf"/>
</dbReference>
<evidence type="ECO:0000313" key="3">
    <source>
        <dbReference type="Proteomes" id="UP001341840"/>
    </source>
</evidence>
<dbReference type="EMBL" id="JASCZI010060618">
    <property type="protein sequence ID" value="MED6134646.1"/>
    <property type="molecule type" value="Genomic_DNA"/>
</dbReference>
<feature type="compositionally biased region" description="Basic and acidic residues" evidence="1">
    <location>
        <begin position="96"/>
        <end position="105"/>
    </location>
</feature>
<evidence type="ECO:0000256" key="1">
    <source>
        <dbReference type="SAM" id="MobiDB-lite"/>
    </source>
</evidence>
<dbReference type="SUPFAM" id="SSF54928">
    <property type="entry name" value="RNA-binding domain, RBD"/>
    <property type="match status" value="1"/>
</dbReference>
<protein>
    <recommendedName>
        <fullName evidence="4">RRM domain-containing protein</fullName>
    </recommendedName>
</protein>
<evidence type="ECO:0008006" key="4">
    <source>
        <dbReference type="Google" id="ProtNLM"/>
    </source>
</evidence>
<evidence type="ECO:0000313" key="2">
    <source>
        <dbReference type="EMBL" id="MED6134646.1"/>
    </source>
</evidence>
<reference evidence="2 3" key="1">
    <citation type="journal article" date="2023" name="Plants (Basel)">
        <title>Bridging the Gap: Combining Genomics and Transcriptomics Approaches to Understand Stylosanthes scabra, an Orphan Legume from the Brazilian Caatinga.</title>
        <authorList>
            <person name="Ferreira-Neto J.R.C."/>
            <person name="da Silva M.D."/>
            <person name="Binneck E."/>
            <person name="de Melo N.F."/>
            <person name="da Silva R.H."/>
            <person name="de Melo A.L.T.M."/>
            <person name="Pandolfi V."/>
            <person name="Bustamante F.O."/>
            <person name="Brasileiro-Vidal A.C."/>
            <person name="Benko-Iseppon A.M."/>
        </authorList>
    </citation>
    <scope>NUCLEOTIDE SEQUENCE [LARGE SCALE GENOMIC DNA]</scope>
    <source>
        <tissue evidence="2">Leaves</tissue>
    </source>
</reference>
<dbReference type="Gene3D" id="3.30.70.330">
    <property type="match status" value="1"/>
</dbReference>
<gene>
    <name evidence="2" type="ORF">PIB30_038927</name>
</gene>
<feature type="compositionally biased region" description="Basic residues" evidence="1">
    <location>
        <begin position="85"/>
        <end position="95"/>
    </location>
</feature>
<accession>A0ABU6SE15</accession>
<name>A0ABU6SE15_9FABA</name>
<proteinExistence type="predicted"/>
<dbReference type="InterPro" id="IPR012677">
    <property type="entry name" value="Nucleotide-bd_a/b_plait_sf"/>
</dbReference>
<dbReference type="Proteomes" id="UP001341840">
    <property type="component" value="Unassembled WGS sequence"/>
</dbReference>
<keyword evidence="3" id="KW-1185">Reference proteome</keyword>
<organism evidence="2 3">
    <name type="scientific">Stylosanthes scabra</name>
    <dbReference type="NCBI Taxonomy" id="79078"/>
    <lineage>
        <taxon>Eukaryota</taxon>
        <taxon>Viridiplantae</taxon>
        <taxon>Streptophyta</taxon>
        <taxon>Embryophyta</taxon>
        <taxon>Tracheophyta</taxon>
        <taxon>Spermatophyta</taxon>
        <taxon>Magnoliopsida</taxon>
        <taxon>eudicotyledons</taxon>
        <taxon>Gunneridae</taxon>
        <taxon>Pentapetalae</taxon>
        <taxon>rosids</taxon>
        <taxon>fabids</taxon>
        <taxon>Fabales</taxon>
        <taxon>Fabaceae</taxon>
        <taxon>Papilionoideae</taxon>
        <taxon>50 kb inversion clade</taxon>
        <taxon>dalbergioids sensu lato</taxon>
        <taxon>Dalbergieae</taxon>
        <taxon>Pterocarpus clade</taxon>
        <taxon>Stylosanthes</taxon>
    </lineage>
</organism>
<feature type="region of interest" description="Disordered" evidence="1">
    <location>
        <begin position="85"/>
        <end position="116"/>
    </location>
</feature>
<sequence>MYKEFGNSGFVKDIFISRKKRRNLGCTFAFVRYYESGCMWRAIERLNGALWKENRLVVNESKYAYDGGILRQTLMLNHAKEQRKSHAQKWIPMKKNKGDPMEKPDQSNSAGPNGRKEIQGISAEAQLMEEWNGQGIIENRDVDPYRCLVTFLSIEARDEAMKDDLLLSVFDEVMLLWDFTSTLSRHVWIEIIGMPINMWCEQNFRRIGELWGKVVMMDDRTEELKTFTTAKVLIDSFQWELVSEWISAKIDDRIFEVYAKEVGLEVYSVESHPDRGDVVSETDMDDESVTVSDEPRTVAETAPAMVDSRNLNFVAMNDPLIDAIINEKSSNVHHLITEREICIVEIMNGTTTLKESEITMPHLMLGNRLNYLGCDPALYEAQLVFCCNNWCDKIMEHNPKWADDVGPRTGLVDDRAQSDESCPFSPGYRPCSSTTHVHREGCRAFVGAFEDVKNSEIRDCEVSSALGHNAEREGDERVNTNELLVVPDSAVSVPTSDHTESEGGVRGCDDLEGALPEDVVAALGDIDNLSSEGWDSLSENLSDDDVSAEAAVAKRVWSTGGISFGSSDEDEIAARLTNRRKGGKHRAKNQKQARKPNCLQGRTLATRSLRSGSIL</sequence>
<comment type="caution">
    <text evidence="2">The sequence shown here is derived from an EMBL/GenBank/DDBJ whole genome shotgun (WGS) entry which is preliminary data.</text>
</comment>